<accession>A0A645G2D7</accession>
<protein>
    <submittedName>
        <fullName evidence="1">Uncharacterized protein</fullName>
    </submittedName>
</protein>
<gene>
    <name evidence="1" type="ORF">SDC9_168380</name>
</gene>
<reference evidence="1" key="1">
    <citation type="submission" date="2019-08" db="EMBL/GenBank/DDBJ databases">
        <authorList>
            <person name="Kucharzyk K."/>
            <person name="Murdoch R.W."/>
            <person name="Higgins S."/>
            <person name="Loffler F."/>
        </authorList>
    </citation>
    <scope>NUCLEOTIDE SEQUENCE</scope>
</reference>
<dbReference type="AlphaFoldDB" id="A0A645G2D7"/>
<comment type="caution">
    <text evidence="1">The sequence shown here is derived from an EMBL/GenBank/DDBJ whole genome shotgun (WGS) entry which is preliminary data.</text>
</comment>
<proteinExistence type="predicted"/>
<organism evidence="1">
    <name type="scientific">bioreactor metagenome</name>
    <dbReference type="NCBI Taxonomy" id="1076179"/>
    <lineage>
        <taxon>unclassified sequences</taxon>
        <taxon>metagenomes</taxon>
        <taxon>ecological metagenomes</taxon>
    </lineage>
</organism>
<evidence type="ECO:0000313" key="1">
    <source>
        <dbReference type="EMBL" id="MPN21001.1"/>
    </source>
</evidence>
<name>A0A645G2D7_9ZZZZ</name>
<sequence length="100" mass="10879">MAKARKRAAPVVQQVDQVAFDLCRTLGIALSTGGLFAVKSTGNMRTVAEGRRLRLPAATERIGFPLRKRAAILIDVSFANGYDDFLAERNAAGHEVWAVH</sequence>
<dbReference type="EMBL" id="VSSQ01068867">
    <property type="protein sequence ID" value="MPN21001.1"/>
    <property type="molecule type" value="Genomic_DNA"/>
</dbReference>